<dbReference type="PANTHER" id="PTHR45669">
    <property type="entry name" value="GLUTAREDOXIN DOMAIN-CONTAINING CYSTEINE-RICH PROTEIN CG12206-RELATED"/>
    <property type="match status" value="1"/>
</dbReference>
<keyword evidence="3" id="KW-1185">Reference proteome</keyword>
<gene>
    <name evidence="2" type="ORF">RJ641_025236</name>
</gene>
<dbReference type="AlphaFoldDB" id="A0AAN8W6I6"/>
<reference evidence="2 3" key="1">
    <citation type="submission" date="2023-12" db="EMBL/GenBank/DDBJ databases">
        <title>A high-quality genome assembly for Dillenia turbinata (Dilleniales).</title>
        <authorList>
            <person name="Chanderbali A."/>
        </authorList>
    </citation>
    <scope>NUCLEOTIDE SEQUENCE [LARGE SCALE GENOMIC DNA]</scope>
    <source>
        <strain evidence="2">LSX21</strain>
        <tissue evidence="2">Leaf</tissue>
    </source>
</reference>
<comment type="caution">
    <text evidence="2">The sequence shown here is derived from an EMBL/GenBank/DDBJ whole genome shotgun (WGS) entry which is preliminary data.</text>
</comment>
<organism evidence="2 3">
    <name type="scientific">Dillenia turbinata</name>
    <dbReference type="NCBI Taxonomy" id="194707"/>
    <lineage>
        <taxon>Eukaryota</taxon>
        <taxon>Viridiplantae</taxon>
        <taxon>Streptophyta</taxon>
        <taxon>Embryophyta</taxon>
        <taxon>Tracheophyta</taxon>
        <taxon>Spermatophyta</taxon>
        <taxon>Magnoliopsida</taxon>
        <taxon>eudicotyledons</taxon>
        <taxon>Gunneridae</taxon>
        <taxon>Pentapetalae</taxon>
        <taxon>Dilleniales</taxon>
        <taxon>Dilleniaceae</taxon>
        <taxon>Dillenia</taxon>
    </lineage>
</organism>
<protein>
    <submittedName>
        <fullName evidence="2">Glutaredoxin</fullName>
    </submittedName>
</protein>
<dbReference type="Pfam" id="PF00462">
    <property type="entry name" value="Glutaredoxin"/>
    <property type="match status" value="1"/>
</dbReference>
<evidence type="ECO:0000313" key="3">
    <source>
        <dbReference type="Proteomes" id="UP001370490"/>
    </source>
</evidence>
<dbReference type="Gene3D" id="3.40.30.10">
    <property type="entry name" value="Glutaredoxin"/>
    <property type="match status" value="1"/>
</dbReference>
<proteinExistence type="predicted"/>
<feature type="domain" description="Glutaredoxin" evidence="1">
    <location>
        <begin position="158"/>
        <end position="223"/>
    </location>
</feature>
<dbReference type="CDD" id="cd03031">
    <property type="entry name" value="GRX_GRX_like"/>
    <property type="match status" value="1"/>
</dbReference>
<sequence length="304" mass="33916">MKGRFIKKLKSFPTLNSLKNGLLQPSNSFEKYSENPPLNKEYFDPSLKNEETESELRLVDKRTLGNFLNIPVLLESECDEHDQAASLSETDASIGSKSISFLPDPSSKTLFDPRPIGVHEKQSLKISSTNQAVDDDGDFASLKDFEELCPPDGNEVVILYITSLRGIRKTFEDCNSIRFLLKSFRILFYERDVSMHLEFKEELRRIMGGRIVLPRLFIKGRHIGGADEVIGMHEQGKLRKLLEGIPIDPSSGRPCSGCAGVWFVVCSNCSGSRKVVASAETGVDLFTKCLQCNENGLIKCPVCC</sequence>
<dbReference type="Proteomes" id="UP001370490">
    <property type="component" value="Unassembled WGS sequence"/>
</dbReference>
<dbReference type="InterPro" id="IPR002109">
    <property type="entry name" value="Glutaredoxin"/>
</dbReference>
<evidence type="ECO:0000259" key="1">
    <source>
        <dbReference type="Pfam" id="PF00462"/>
    </source>
</evidence>
<dbReference type="EMBL" id="JBAMMX010000003">
    <property type="protein sequence ID" value="KAK6944134.1"/>
    <property type="molecule type" value="Genomic_DNA"/>
</dbReference>
<name>A0AAN8W6I6_9MAGN</name>
<dbReference type="SUPFAM" id="SSF52833">
    <property type="entry name" value="Thioredoxin-like"/>
    <property type="match status" value="1"/>
</dbReference>
<accession>A0AAN8W6I6</accession>
<dbReference type="PROSITE" id="PS51354">
    <property type="entry name" value="GLUTAREDOXIN_2"/>
    <property type="match status" value="1"/>
</dbReference>
<dbReference type="PANTHER" id="PTHR45669:SF14">
    <property type="entry name" value="EMB|CAB81925.1-RELATED"/>
    <property type="match status" value="1"/>
</dbReference>
<dbReference type="Pfam" id="PF23733">
    <property type="entry name" value="GRXCR1-2_C"/>
    <property type="match status" value="1"/>
</dbReference>
<dbReference type="InterPro" id="IPR036249">
    <property type="entry name" value="Thioredoxin-like_sf"/>
</dbReference>
<evidence type="ECO:0000313" key="2">
    <source>
        <dbReference type="EMBL" id="KAK6944134.1"/>
    </source>
</evidence>